<accession>A0AAW9SB70</accession>
<dbReference type="PANTHER" id="PTHR16214">
    <property type="entry name" value="TRANSMEMBRANE PROTEIN 260"/>
    <property type="match status" value="1"/>
</dbReference>
<feature type="transmembrane region" description="Helical" evidence="1">
    <location>
        <begin position="177"/>
        <end position="207"/>
    </location>
</feature>
<feature type="transmembrane region" description="Helical" evidence="1">
    <location>
        <begin position="258"/>
        <end position="281"/>
    </location>
</feature>
<feature type="transmembrane region" description="Helical" evidence="1">
    <location>
        <begin position="474"/>
        <end position="494"/>
    </location>
</feature>
<evidence type="ECO:0000313" key="3">
    <source>
        <dbReference type="Proteomes" id="UP001403385"/>
    </source>
</evidence>
<dbReference type="Proteomes" id="UP001403385">
    <property type="component" value="Unassembled WGS sequence"/>
</dbReference>
<dbReference type="InterPro" id="IPR021280">
    <property type="entry name" value="TMEM260-like"/>
</dbReference>
<dbReference type="InterPro" id="IPR052724">
    <property type="entry name" value="GT117_domain-containing"/>
</dbReference>
<evidence type="ECO:0000313" key="2">
    <source>
        <dbReference type="EMBL" id="MEN7547971.1"/>
    </source>
</evidence>
<feature type="transmembrane region" description="Helical" evidence="1">
    <location>
        <begin position="147"/>
        <end position="165"/>
    </location>
</feature>
<name>A0AAW9SB70_9BACT</name>
<sequence>MNQFKKINKLTGWVIFAIATLVYWVTVEETASFWDCGEFIAVSYKLMVPHPPGAPFFLLIGRLFSFLALGDVERVAYWINIQSVLSSSFTILFLFWTIVLLGRKIIQPVNGTYSLAQTIQLMGAGAVGALAYTFSDSFWFSAVEAEVYAMSSFFTAFVFWAILKWEHIKDERAANRWLILIAYMMGLSIGVHLLNLVTIPALALIYYFKKNENPTPKGIILTLGAGLLIVGIINSGIIPGLPSIAGSFEIFFVNSLGLPFRSGIIFFSVIFLSAVIYGIYYTQKHQKLIYNTVLLCLAFILVGYSSYMLIIIRSNFDPPIDENNPENVISFVSYLKREQYGNRPLLYGPTYEAQRSSVTQGEPLYRKGEDKYEIYDYRTEVEYSKKDKILLPRIYSNQGGHPDLYREWIGLREGEKPTMGDNLFYLLRYQFGHMYFRYFMWNFAGREGDDKDAGFLMPWDSKSDVSSEIANSKAWSNFYCIPLIIGILGMFFQYVRNEKTFWVTMLLFFLTGLALVLYLNSPPVEPRERDYIYVGSYYVFAIWIGFGVFFLSDTFNKILKNAKLAGIIATVIGLMAPGIMAANGWDNHNRSNRWHSIDQAKNTLRSCAENAILFTGGDNDTFPLWYVQNVEGFRTDVRVVVLSYFSTDWYIDQMRHQTYESEPLPIKMNPNNYLAGTNDYLLLVEDPRVKGAVNVKTYVNYIDNKHPDVLERYADGSVNAKLISKNFYLDVDKENVLKQGFIPKDKEDRLVDRMIWTLKPGQRAIMKNELALLDILSHNNWERPIYFNNTSANTIAMDLRPYLQLEGMAYRLMPVRAKQESGEVGEVNIEVMKQNISEFEFRGFDDPNTYNDEEYKKFGANTRNSFYRLANALYLEGRDQEALLTLDSALIKIPDATIPYSYFMPRYIDLYHRLGNHHKASEIAEIISKRSEENLEYLINTDRRNGMLSMIQQKSFLVLNQLALLYRDLSEESSAKVKALNEQISVNQEDASLETQLKKAQEEETMYLELAQKYNEVFIKYARVLR</sequence>
<keyword evidence="1" id="KW-0812">Transmembrane</keyword>
<reference evidence="2 3" key="1">
    <citation type="submission" date="2024-04" db="EMBL/GenBank/DDBJ databases">
        <title>Novel genus in family Flammeovirgaceae.</title>
        <authorList>
            <person name="Nguyen T.H."/>
            <person name="Vuong T.Q."/>
            <person name="Le H."/>
            <person name="Kim S.-G."/>
        </authorList>
    </citation>
    <scope>NUCLEOTIDE SEQUENCE [LARGE SCALE GENOMIC DNA]</scope>
    <source>
        <strain evidence="2 3">JCM 23209</strain>
    </source>
</reference>
<feature type="transmembrane region" description="Helical" evidence="1">
    <location>
        <begin position="501"/>
        <end position="519"/>
    </location>
</feature>
<keyword evidence="3" id="KW-1185">Reference proteome</keyword>
<dbReference type="RefSeq" id="WP_346820753.1">
    <property type="nucleotide sequence ID" value="NZ_JBDKWZ010000004.1"/>
</dbReference>
<feature type="transmembrane region" description="Helical" evidence="1">
    <location>
        <begin position="219"/>
        <end position="238"/>
    </location>
</feature>
<dbReference type="PANTHER" id="PTHR16214:SF3">
    <property type="entry name" value="TRANSMEMBRANE PROTEIN 260"/>
    <property type="match status" value="1"/>
</dbReference>
<evidence type="ECO:0000256" key="1">
    <source>
        <dbReference type="SAM" id="Phobius"/>
    </source>
</evidence>
<dbReference type="Pfam" id="PF11028">
    <property type="entry name" value="TMEM260-like"/>
    <property type="match status" value="1"/>
</dbReference>
<dbReference type="EMBL" id="JBDKWZ010000004">
    <property type="protein sequence ID" value="MEN7547971.1"/>
    <property type="molecule type" value="Genomic_DNA"/>
</dbReference>
<protein>
    <submittedName>
        <fullName evidence="2">DUF2723 domain-containing protein</fullName>
    </submittedName>
</protein>
<feature type="transmembrane region" description="Helical" evidence="1">
    <location>
        <begin position="7"/>
        <end position="25"/>
    </location>
</feature>
<feature type="transmembrane region" description="Helical" evidence="1">
    <location>
        <begin position="114"/>
        <end position="135"/>
    </location>
</feature>
<feature type="transmembrane region" description="Helical" evidence="1">
    <location>
        <begin position="84"/>
        <end position="102"/>
    </location>
</feature>
<feature type="transmembrane region" description="Helical" evidence="1">
    <location>
        <begin position="288"/>
        <end position="310"/>
    </location>
</feature>
<comment type="caution">
    <text evidence="2">The sequence shown here is derived from an EMBL/GenBank/DDBJ whole genome shotgun (WGS) entry which is preliminary data.</text>
</comment>
<gene>
    <name evidence="2" type="ORF">AAG747_08625</name>
</gene>
<feature type="transmembrane region" description="Helical" evidence="1">
    <location>
        <begin position="53"/>
        <end position="72"/>
    </location>
</feature>
<keyword evidence="1" id="KW-0472">Membrane</keyword>
<dbReference type="AlphaFoldDB" id="A0AAW9SB70"/>
<feature type="transmembrane region" description="Helical" evidence="1">
    <location>
        <begin position="564"/>
        <end position="585"/>
    </location>
</feature>
<keyword evidence="1" id="KW-1133">Transmembrane helix</keyword>
<organism evidence="2 3">
    <name type="scientific">Rapidithrix thailandica</name>
    <dbReference type="NCBI Taxonomy" id="413964"/>
    <lineage>
        <taxon>Bacteria</taxon>
        <taxon>Pseudomonadati</taxon>
        <taxon>Bacteroidota</taxon>
        <taxon>Cytophagia</taxon>
        <taxon>Cytophagales</taxon>
        <taxon>Flammeovirgaceae</taxon>
        <taxon>Rapidithrix</taxon>
    </lineage>
</organism>
<feature type="transmembrane region" description="Helical" evidence="1">
    <location>
        <begin position="531"/>
        <end position="552"/>
    </location>
</feature>
<proteinExistence type="predicted"/>